<keyword evidence="2" id="KW-1185">Reference proteome</keyword>
<evidence type="ECO:0000313" key="1">
    <source>
        <dbReference type="EMBL" id="GAA4135122.1"/>
    </source>
</evidence>
<accession>A0ABP7YET6</accession>
<dbReference type="EMBL" id="BAABDO010000017">
    <property type="protein sequence ID" value="GAA4135122.1"/>
    <property type="molecule type" value="Genomic_DNA"/>
</dbReference>
<sequence>MRGKAVWSAFGLPGPWPDPRLTFPPSQAARHLAATLAARGIAGVDLRHTEGVSPVSVPLSARDAVNVWGEPGHPSFGDSGGGRVRCPLVNLHDVVEHLVCRFEERQGG</sequence>
<gene>
    <name evidence="1" type="ORF">GCM10022416_17450</name>
</gene>
<organism evidence="1 2">
    <name type="scientific">Actinomadura keratinilytica</name>
    <dbReference type="NCBI Taxonomy" id="547461"/>
    <lineage>
        <taxon>Bacteria</taxon>
        <taxon>Bacillati</taxon>
        <taxon>Actinomycetota</taxon>
        <taxon>Actinomycetes</taxon>
        <taxon>Streptosporangiales</taxon>
        <taxon>Thermomonosporaceae</taxon>
        <taxon>Actinomadura</taxon>
    </lineage>
</organism>
<comment type="caution">
    <text evidence="1">The sequence shown here is derived from an EMBL/GenBank/DDBJ whole genome shotgun (WGS) entry which is preliminary data.</text>
</comment>
<proteinExistence type="predicted"/>
<dbReference type="Proteomes" id="UP001500266">
    <property type="component" value="Unassembled WGS sequence"/>
</dbReference>
<evidence type="ECO:0000313" key="2">
    <source>
        <dbReference type="Proteomes" id="UP001500266"/>
    </source>
</evidence>
<name>A0ABP7YET6_9ACTN</name>
<protein>
    <submittedName>
        <fullName evidence="1">Uncharacterized protein</fullName>
    </submittedName>
</protein>
<reference evidence="2" key="1">
    <citation type="journal article" date="2019" name="Int. J. Syst. Evol. Microbiol.">
        <title>The Global Catalogue of Microorganisms (GCM) 10K type strain sequencing project: providing services to taxonomists for standard genome sequencing and annotation.</title>
        <authorList>
            <consortium name="The Broad Institute Genomics Platform"/>
            <consortium name="The Broad Institute Genome Sequencing Center for Infectious Disease"/>
            <person name="Wu L."/>
            <person name="Ma J."/>
        </authorList>
    </citation>
    <scope>NUCLEOTIDE SEQUENCE [LARGE SCALE GENOMIC DNA]</scope>
    <source>
        <strain evidence="2">JCM 17316</strain>
    </source>
</reference>